<dbReference type="RefSeq" id="XP_001587917.1">
    <property type="nucleotide sequence ID" value="XM_001587867.1"/>
</dbReference>
<reference evidence="3" key="1">
    <citation type="journal article" date="2011" name="PLoS Genet.">
        <title>Genomic analysis of the necrotrophic fungal pathogens Sclerotinia sclerotiorum and Botrytis cinerea.</title>
        <authorList>
            <person name="Amselem J."/>
            <person name="Cuomo C.A."/>
            <person name="van Kan J.A."/>
            <person name="Viaud M."/>
            <person name="Benito E.P."/>
            <person name="Couloux A."/>
            <person name="Coutinho P.M."/>
            <person name="de Vries R.P."/>
            <person name="Dyer P.S."/>
            <person name="Fillinger S."/>
            <person name="Fournier E."/>
            <person name="Gout L."/>
            <person name="Hahn M."/>
            <person name="Kohn L."/>
            <person name="Lapalu N."/>
            <person name="Plummer K.M."/>
            <person name="Pradier J.M."/>
            <person name="Quevillon E."/>
            <person name="Sharon A."/>
            <person name="Simon A."/>
            <person name="ten Have A."/>
            <person name="Tudzynski B."/>
            <person name="Tudzynski P."/>
            <person name="Wincker P."/>
            <person name="Andrew M."/>
            <person name="Anthouard V."/>
            <person name="Beever R.E."/>
            <person name="Beffa R."/>
            <person name="Benoit I."/>
            <person name="Bouzid O."/>
            <person name="Brault B."/>
            <person name="Chen Z."/>
            <person name="Choquer M."/>
            <person name="Collemare J."/>
            <person name="Cotton P."/>
            <person name="Danchin E.G."/>
            <person name="Da Silva C."/>
            <person name="Gautier A."/>
            <person name="Giraud C."/>
            <person name="Giraud T."/>
            <person name="Gonzalez C."/>
            <person name="Grossetete S."/>
            <person name="Guldener U."/>
            <person name="Henrissat B."/>
            <person name="Howlett B.J."/>
            <person name="Kodira C."/>
            <person name="Kretschmer M."/>
            <person name="Lappartient A."/>
            <person name="Leroch M."/>
            <person name="Levis C."/>
            <person name="Mauceli E."/>
            <person name="Neuveglise C."/>
            <person name="Oeser B."/>
            <person name="Pearson M."/>
            <person name="Poulain J."/>
            <person name="Poussereau N."/>
            <person name="Quesneville H."/>
            <person name="Rascle C."/>
            <person name="Schumacher J."/>
            <person name="Segurens B."/>
            <person name="Sexton A."/>
            <person name="Silva E."/>
            <person name="Sirven C."/>
            <person name="Soanes D.M."/>
            <person name="Talbot N.J."/>
            <person name="Templeton M."/>
            <person name="Yandava C."/>
            <person name="Yarden O."/>
            <person name="Zeng Q."/>
            <person name="Rollins J.A."/>
            <person name="Lebrun M.H."/>
            <person name="Dickman M."/>
        </authorList>
    </citation>
    <scope>NUCLEOTIDE SEQUENCE [LARGE SCALE GENOMIC DNA]</scope>
    <source>
        <strain evidence="3">ATCC 18683 / 1980 / Ss-1</strain>
    </source>
</reference>
<gene>
    <name evidence="2" type="ORF">SS1G_11159</name>
</gene>
<accession>A7F0P0</accession>
<evidence type="ECO:0000313" key="2">
    <source>
        <dbReference type="EMBL" id="EDN95282.1"/>
    </source>
</evidence>
<dbReference type="HOGENOM" id="CLU_3015594_0_0_1"/>
<evidence type="ECO:0000256" key="1">
    <source>
        <dbReference type="SAM" id="MobiDB-lite"/>
    </source>
</evidence>
<dbReference type="InParanoid" id="A7F0P0"/>
<name>A7F0P0_SCLS1</name>
<proteinExistence type="predicted"/>
<organism evidence="2 3">
    <name type="scientific">Sclerotinia sclerotiorum (strain ATCC 18683 / 1980 / Ss-1)</name>
    <name type="common">White mold</name>
    <name type="synonym">Whetzelinia sclerotiorum</name>
    <dbReference type="NCBI Taxonomy" id="665079"/>
    <lineage>
        <taxon>Eukaryota</taxon>
        <taxon>Fungi</taxon>
        <taxon>Dikarya</taxon>
        <taxon>Ascomycota</taxon>
        <taxon>Pezizomycotina</taxon>
        <taxon>Leotiomycetes</taxon>
        <taxon>Helotiales</taxon>
        <taxon>Sclerotiniaceae</taxon>
        <taxon>Sclerotinia</taxon>
    </lineage>
</organism>
<feature type="region of interest" description="Disordered" evidence="1">
    <location>
        <begin position="36"/>
        <end position="56"/>
    </location>
</feature>
<dbReference type="Proteomes" id="UP000001312">
    <property type="component" value="Unassembled WGS sequence"/>
</dbReference>
<evidence type="ECO:0000313" key="3">
    <source>
        <dbReference type="Proteomes" id="UP000001312"/>
    </source>
</evidence>
<dbReference type="KEGG" id="ssl:SS1G_11159"/>
<sequence>MAGRFRYLSSKLSFGTNSSPPCTHVALNITRSSSLPTPMELANSSAQSDGPSLSPI</sequence>
<protein>
    <submittedName>
        <fullName evidence="2">Uncharacterized protein</fullName>
    </submittedName>
</protein>
<dbReference type="EMBL" id="CH476637">
    <property type="protein sequence ID" value="EDN95282.1"/>
    <property type="molecule type" value="Genomic_DNA"/>
</dbReference>
<keyword evidence="3" id="KW-1185">Reference proteome</keyword>
<dbReference type="GeneID" id="5484187"/>
<dbReference type="AlphaFoldDB" id="A7F0P0"/>